<dbReference type="AlphaFoldDB" id="W0DSX6"/>
<dbReference type="RefSeq" id="WP_025367299.1">
    <property type="nucleotide sequence ID" value="NZ_CP007029.1"/>
</dbReference>
<keyword evidence="1" id="KW-0732">Signal</keyword>
<evidence type="ECO:0000313" key="2">
    <source>
        <dbReference type="EMBL" id="AHE99975.1"/>
    </source>
</evidence>
<dbReference type="KEGG" id="tti:THITH_05425"/>
<feature type="chain" id="PRO_5004787016" description="Lipoprotein" evidence="1">
    <location>
        <begin position="21"/>
        <end position="201"/>
    </location>
</feature>
<dbReference type="OrthoDB" id="9841598at2"/>
<protein>
    <recommendedName>
        <fullName evidence="4">Lipoprotein</fullName>
    </recommendedName>
</protein>
<proteinExistence type="predicted"/>
<evidence type="ECO:0000313" key="3">
    <source>
        <dbReference type="Proteomes" id="UP000005289"/>
    </source>
</evidence>
<evidence type="ECO:0000256" key="1">
    <source>
        <dbReference type="SAM" id="SignalP"/>
    </source>
</evidence>
<keyword evidence="3" id="KW-1185">Reference proteome</keyword>
<dbReference type="HOGENOM" id="CLU_1359899_0_0_6"/>
<dbReference type="Proteomes" id="UP000005289">
    <property type="component" value="Chromosome"/>
</dbReference>
<feature type="signal peptide" evidence="1">
    <location>
        <begin position="1"/>
        <end position="20"/>
    </location>
</feature>
<gene>
    <name evidence="2" type="ORF">THITH_05425</name>
</gene>
<sequence length="201" mass="22289">MIVHRVVAVVLLVAASFACAKPMPPDPGPSPFEFERVNELERAMVERIWSQIDDPVSPENAVENYARAQAFLHTLTSRPATRSGAVHPAVLGRGPVTSPLMEQRLGPAYTTELYQRALAWRERNKPALMERLQLSEREVDRVLNGAFRVGDPWEYAVIAWGSPNRVNRDPARSGAGLELLYANGKLRRVLVADGVVARVVD</sequence>
<dbReference type="PROSITE" id="PS51257">
    <property type="entry name" value="PROKAR_LIPOPROTEIN"/>
    <property type="match status" value="1"/>
</dbReference>
<dbReference type="EMBL" id="CP007029">
    <property type="protein sequence ID" value="AHE99975.1"/>
    <property type="molecule type" value="Genomic_DNA"/>
</dbReference>
<name>W0DSX6_9GAMM</name>
<evidence type="ECO:0008006" key="4">
    <source>
        <dbReference type="Google" id="ProtNLM"/>
    </source>
</evidence>
<accession>W0DSX6</accession>
<organism evidence="2 3">
    <name type="scientific">Thioalkalivibrio paradoxus ARh 1</name>
    <dbReference type="NCBI Taxonomy" id="713585"/>
    <lineage>
        <taxon>Bacteria</taxon>
        <taxon>Pseudomonadati</taxon>
        <taxon>Pseudomonadota</taxon>
        <taxon>Gammaproteobacteria</taxon>
        <taxon>Chromatiales</taxon>
        <taxon>Ectothiorhodospiraceae</taxon>
        <taxon>Thioalkalivibrio</taxon>
    </lineage>
</organism>
<reference evidence="2 3" key="1">
    <citation type="submission" date="2013-12" db="EMBL/GenBank/DDBJ databases">
        <authorList>
            <consortium name="DOE Joint Genome Institute"/>
            <person name="Muyzer G."/>
            <person name="Huntemann M."/>
            <person name="Han J."/>
            <person name="Chen A."/>
            <person name="Kyrpides N."/>
            <person name="Mavromatis K."/>
            <person name="Markowitz V."/>
            <person name="Palaniappan K."/>
            <person name="Ivanova N."/>
            <person name="Schaumberg A."/>
            <person name="Pati A."/>
            <person name="Liolios K."/>
            <person name="Nordberg H.P."/>
            <person name="Cantor M.N."/>
            <person name="Hua S.X."/>
            <person name="Woyke T."/>
        </authorList>
    </citation>
    <scope>NUCLEOTIDE SEQUENCE [LARGE SCALE GENOMIC DNA]</scope>
    <source>
        <strain evidence="2 3">ARh 1</strain>
    </source>
</reference>